<protein>
    <submittedName>
        <fullName evidence="2">Uncharacterized protein</fullName>
    </submittedName>
</protein>
<evidence type="ECO:0000256" key="1">
    <source>
        <dbReference type="SAM" id="MobiDB-lite"/>
    </source>
</evidence>
<evidence type="ECO:0000313" key="3">
    <source>
        <dbReference type="Proteomes" id="UP000887116"/>
    </source>
</evidence>
<keyword evidence="3" id="KW-1185">Reference proteome</keyword>
<sequence>MTKPYSVNGLWPGLCHHLNSVDLFCDGRPSRSRATLGRSKSVSRGQCSDGRRTEGSIQGAVTRGDCTQKLSRAKQFTPAQRTDGRTHFFSPWTLILRLKIESRLKNVRLSAFRRHK</sequence>
<gene>
    <name evidence="2" type="ORF">TNCT_729341</name>
</gene>
<name>A0A8X6LTP0_TRICU</name>
<accession>A0A8X6LTP0</accession>
<dbReference type="EMBL" id="BMAO01038098">
    <property type="protein sequence ID" value="GFR22586.1"/>
    <property type="molecule type" value="Genomic_DNA"/>
</dbReference>
<reference evidence="2" key="1">
    <citation type="submission" date="2020-07" db="EMBL/GenBank/DDBJ databases">
        <title>Multicomponent nature underlies the extraordinary mechanical properties of spider dragline silk.</title>
        <authorList>
            <person name="Kono N."/>
            <person name="Nakamura H."/>
            <person name="Mori M."/>
            <person name="Yoshida Y."/>
            <person name="Ohtoshi R."/>
            <person name="Malay A.D."/>
            <person name="Moran D.A.P."/>
            <person name="Tomita M."/>
            <person name="Numata K."/>
            <person name="Arakawa K."/>
        </authorList>
    </citation>
    <scope>NUCLEOTIDE SEQUENCE</scope>
</reference>
<dbReference type="Proteomes" id="UP000887116">
    <property type="component" value="Unassembled WGS sequence"/>
</dbReference>
<comment type="caution">
    <text evidence="2">The sequence shown here is derived from an EMBL/GenBank/DDBJ whole genome shotgun (WGS) entry which is preliminary data.</text>
</comment>
<organism evidence="2 3">
    <name type="scientific">Trichonephila clavata</name>
    <name type="common">Joro spider</name>
    <name type="synonym">Nephila clavata</name>
    <dbReference type="NCBI Taxonomy" id="2740835"/>
    <lineage>
        <taxon>Eukaryota</taxon>
        <taxon>Metazoa</taxon>
        <taxon>Ecdysozoa</taxon>
        <taxon>Arthropoda</taxon>
        <taxon>Chelicerata</taxon>
        <taxon>Arachnida</taxon>
        <taxon>Araneae</taxon>
        <taxon>Araneomorphae</taxon>
        <taxon>Entelegynae</taxon>
        <taxon>Araneoidea</taxon>
        <taxon>Nephilidae</taxon>
        <taxon>Trichonephila</taxon>
    </lineage>
</organism>
<evidence type="ECO:0000313" key="2">
    <source>
        <dbReference type="EMBL" id="GFR22586.1"/>
    </source>
</evidence>
<dbReference type="AlphaFoldDB" id="A0A8X6LTP0"/>
<feature type="region of interest" description="Disordered" evidence="1">
    <location>
        <begin position="32"/>
        <end position="61"/>
    </location>
</feature>
<proteinExistence type="predicted"/>